<evidence type="ECO:0000313" key="2">
    <source>
        <dbReference type="EMBL" id="KNA90116.1"/>
    </source>
</evidence>
<accession>A0ABR5I9P5</accession>
<dbReference type="EMBL" id="LDTZ01000020">
    <property type="protein sequence ID" value="KNA90116.1"/>
    <property type="molecule type" value="Genomic_DNA"/>
</dbReference>
<name>A0ABR5I9P5_9ACTN</name>
<proteinExistence type="predicted"/>
<dbReference type="Gene3D" id="3.60.15.10">
    <property type="entry name" value="Ribonuclease Z/Hydroxyacylglutathione hydrolase-like"/>
    <property type="match status" value="1"/>
</dbReference>
<dbReference type="Pfam" id="PF00753">
    <property type="entry name" value="Lactamase_B"/>
    <property type="match status" value="1"/>
</dbReference>
<gene>
    <name evidence="2" type="ORF">ABW18_17075</name>
</gene>
<dbReference type="InterPro" id="IPR036866">
    <property type="entry name" value="RibonucZ/Hydroxyglut_hydro"/>
</dbReference>
<comment type="caution">
    <text evidence="2">The sequence shown here is derived from an EMBL/GenBank/DDBJ whole genome shotgun (WGS) entry which is preliminary data.</text>
</comment>
<dbReference type="RefSeq" id="WP_049700182.1">
    <property type="nucleotide sequence ID" value="NZ_JAQDQF010000004.1"/>
</dbReference>
<sequence>MSSFEITEVGAASSTAYLVHTAAVNWVLLRDDSRITLIDGGYPGNADDVVASIESIGAHPTDIRAALLTHAHVDHIGGLAKLVDRFGFPVFVDPAEVAHAHRDLLQQAGPLDIAAVAWQPRAWRWLALVTPLGVLNRAGIATAQPFSTDGTLDLPGRPRPVIAHGHTDGHSAFLVADGAVLVSGDALISGHPLSGHEGPQLLPRFFNHDAAATRRSVESFTDLDATVLFPGHGRRLDGPVAELAREALAR</sequence>
<dbReference type="PANTHER" id="PTHR42951:SF14">
    <property type="entry name" value="METALLO-BETA-LACTAMASE SUPERFAMILY PROTEIN"/>
    <property type="match status" value="1"/>
</dbReference>
<dbReference type="InterPro" id="IPR001279">
    <property type="entry name" value="Metallo-B-lactamas"/>
</dbReference>
<keyword evidence="3" id="KW-1185">Reference proteome</keyword>
<organism evidence="2 3">
    <name type="scientific">Gordonia jacobaea</name>
    <dbReference type="NCBI Taxonomy" id="122202"/>
    <lineage>
        <taxon>Bacteria</taxon>
        <taxon>Bacillati</taxon>
        <taxon>Actinomycetota</taxon>
        <taxon>Actinomycetes</taxon>
        <taxon>Mycobacteriales</taxon>
        <taxon>Gordoniaceae</taxon>
        <taxon>Gordonia</taxon>
    </lineage>
</organism>
<feature type="domain" description="Metallo-beta-lactamase" evidence="1">
    <location>
        <begin position="23"/>
        <end position="232"/>
    </location>
</feature>
<dbReference type="SMART" id="SM00849">
    <property type="entry name" value="Lactamase_B"/>
    <property type="match status" value="1"/>
</dbReference>
<dbReference type="Proteomes" id="UP000037247">
    <property type="component" value="Unassembled WGS sequence"/>
</dbReference>
<evidence type="ECO:0000313" key="3">
    <source>
        <dbReference type="Proteomes" id="UP000037247"/>
    </source>
</evidence>
<protein>
    <submittedName>
        <fullName evidence="2">Beta-lactamase</fullName>
    </submittedName>
</protein>
<evidence type="ECO:0000259" key="1">
    <source>
        <dbReference type="SMART" id="SM00849"/>
    </source>
</evidence>
<reference evidence="2 3" key="1">
    <citation type="submission" date="2015-05" db="EMBL/GenBank/DDBJ databases">
        <title>Draft genome sequence of the bacterium Gordonia jacobaea a new member of the Gordonia genus.</title>
        <authorList>
            <person name="Jimenez-Galisteo G."/>
            <person name="Dominguez A."/>
            <person name="Munoz E."/>
            <person name="Vinas M."/>
        </authorList>
    </citation>
    <scope>NUCLEOTIDE SEQUENCE [LARGE SCALE GENOMIC DNA]</scope>
    <source>
        <strain evidence="3">mv1</strain>
    </source>
</reference>
<dbReference type="InterPro" id="IPR050855">
    <property type="entry name" value="NDM-1-like"/>
</dbReference>
<dbReference type="SUPFAM" id="SSF56281">
    <property type="entry name" value="Metallo-hydrolase/oxidoreductase"/>
    <property type="match status" value="1"/>
</dbReference>
<dbReference type="PANTHER" id="PTHR42951">
    <property type="entry name" value="METALLO-BETA-LACTAMASE DOMAIN-CONTAINING"/>
    <property type="match status" value="1"/>
</dbReference>